<dbReference type="GO" id="GO:0016020">
    <property type="term" value="C:membrane"/>
    <property type="evidence" value="ECO:0007669"/>
    <property type="project" value="UniProtKB-SubCell"/>
</dbReference>
<evidence type="ECO:0000256" key="3">
    <source>
        <dbReference type="ARBA" id="ARBA00022989"/>
    </source>
</evidence>
<dbReference type="InterPro" id="IPR036259">
    <property type="entry name" value="MFS_trans_sf"/>
</dbReference>
<accession>T1GFS5</accession>
<feature type="transmembrane region" description="Helical" evidence="6">
    <location>
        <begin position="115"/>
        <end position="138"/>
    </location>
</feature>
<reference evidence="7" key="2">
    <citation type="submission" date="2015-06" db="UniProtKB">
        <authorList>
            <consortium name="EnsemblMetazoa"/>
        </authorList>
    </citation>
    <scope>IDENTIFICATION</scope>
</reference>
<dbReference type="AlphaFoldDB" id="T1GFS5"/>
<dbReference type="PANTHER" id="PTHR23507">
    <property type="entry name" value="ZGC:174356"/>
    <property type="match status" value="1"/>
</dbReference>
<organism evidence="7 8">
    <name type="scientific">Megaselia scalaris</name>
    <name type="common">Humpbacked fly</name>
    <name type="synonym">Phora scalaris</name>
    <dbReference type="NCBI Taxonomy" id="36166"/>
    <lineage>
        <taxon>Eukaryota</taxon>
        <taxon>Metazoa</taxon>
        <taxon>Ecdysozoa</taxon>
        <taxon>Arthropoda</taxon>
        <taxon>Hexapoda</taxon>
        <taxon>Insecta</taxon>
        <taxon>Pterygota</taxon>
        <taxon>Neoptera</taxon>
        <taxon>Endopterygota</taxon>
        <taxon>Diptera</taxon>
        <taxon>Brachycera</taxon>
        <taxon>Muscomorpha</taxon>
        <taxon>Platypezoidea</taxon>
        <taxon>Phoridae</taxon>
        <taxon>Megaseliini</taxon>
        <taxon>Megaselia</taxon>
    </lineage>
</organism>
<dbReference type="Pfam" id="PF07690">
    <property type="entry name" value="MFS_1"/>
    <property type="match status" value="1"/>
</dbReference>
<dbReference type="Gene3D" id="1.20.1250.20">
    <property type="entry name" value="MFS general substrate transporter like domains"/>
    <property type="match status" value="1"/>
</dbReference>
<dbReference type="HOGENOM" id="CLU_028365_4_1_1"/>
<proteinExistence type="predicted"/>
<dbReference type="GO" id="GO:0022857">
    <property type="term" value="F:transmembrane transporter activity"/>
    <property type="evidence" value="ECO:0007669"/>
    <property type="project" value="InterPro"/>
</dbReference>
<feature type="transmembrane region" description="Helical" evidence="6">
    <location>
        <begin position="221"/>
        <end position="242"/>
    </location>
</feature>
<feature type="transmembrane region" description="Helical" evidence="6">
    <location>
        <begin position="179"/>
        <end position="201"/>
    </location>
</feature>
<name>T1GFS5_MEGSC</name>
<feature type="transmembrane region" description="Helical" evidence="6">
    <location>
        <begin position="317"/>
        <end position="339"/>
    </location>
</feature>
<evidence type="ECO:0000313" key="7">
    <source>
        <dbReference type="EnsemblMetazoa" id="MESCA002225-PA"/>
    </source>
</evidence>
<reference evidence="8" key="1">
    <citation type="submission" date="2013-02" db="EMBL/GenBank/DDBJ databases">
        <authorList>
            <person name="Hughes D."/>
        </authorList>
    </citation>
    <scope>NUCLEOTIDE SEQUENCE</scope>
    <source>
        <strain>Durham</strain>
        <strain evidence="8">NC isolate 2 -- Noor lab</strain>
    </source>
</reference>
<comment type="subcellular location">
    <subcellularLocation>
        <location evidence="1">Membrane</location>
        <topology evidence="1">Multi-pass membrane protein</topology>
    </subcellularLocation>
</comment>
<keyword evidence="2 6" id="KW-0812">Transmembrane</keyword>
<dbReference type="OMA" id="MREQFDW"/>
<evidence type="ECO:0000256" key="1">
    <source>
        <dbReference type="ARBA" id="ARBA00004141"/>
    </source>
</evidence>
<feature type="transmembrane region" description="Helical" evidence="6">
    <location>
        <begin position="279"/>
        <end position="297"/>
    </location>
</feature>
<dbReference type="PANTHER" id="PTHR23507:SF39">
    <property type="entry name" value="GH23453P-RELATED"/>
    <property type="match status" value="1"/>
</dbReference>
<evidence type="ECO:0000256" key="2">
    <source>
        <dbReference type="ARBA" id="ARBA00022692"/>
    </source>
</evidence>
<sequence length="476" mass="53246">MSDRDTVAIIDAADSNDNFENWSRTSASGSGNGCGGTREEDTARKTVISRSRLMEPIVFLLCFAWNFNGTVFKNQILYETCRVTFNHTYEECYPFLGVSPETEESRQLELIVQPYTANIFMTNTLIECLVSSFLVLFLGPWSDKFGRKPLLIGIFGGYFISYTCITILSLISLNIDINPWVYISMCSPVYLTGGFCGLLTVSYCYLSDVVTESKPRARRMLLLEIAIFGGISLGSFLSTYVYEATNAVTVFAISSLAVLWELARDLVRTVFERRPNYDRAIIWLVMITIGFSVASMQDASLMYLFVREKFEWGIKEFNVFVTVGVIYQVVFSIIAIAAFRKSLKLSLPAMCLLGFGSGVLEPLIRGFAIYPWQLYLGVGFALFKGIPGPMCRAIISQVSSPSELGKIFAFTTSLETLFPLITAPLYTYVYDSTLSYMPGAFNFLSVGLNFCCYIFMSIIFGIQIVYSNVTYDVIGS</sequence>
<dbReference type="Proteomes" id="UP000015102">
    <property type="component" value="Unassembled WGS sequence"/>
</dbReference>
<feature type="transmembrane region" description="Helical" evidence="6">
    <location>
        <begin position="407"/>
        <end position="429"/>
    </location>
</feature>
<dbReference type="EMBL" id="CAQQ02185355">
    <property type="status" value="NOT_ANNOTATED_CDS"/>
    <property type="molecule type" value="Genomic_DNA"/>
</dbReference>
<protein>
    <submittedName>
        <fullName evidence="7">Uncharacterized protein</fullName>
    </submittedName>
</protein>
<evidence type="ECO:0000256" key="4">
    <source>
        <dbReference type="ARBA" id="ARBA00023136"/>
    </source>
</evidence>
<dbReference type="EMBL" id="CAQQ02185354">
    <property type="status" value="NOT_ANNOTATED_CDS"/>
    <property type="molecule type" value="Genomic_DNA"/>
</dbReference>
<keyword evidence="4 6" id="KW-0472">Membrane</keyword>
<evidence type="ECO:0000313" key="8">
    <source>
        <dbReference type="Proteomes" id="UP000015102"/>
    </source>
</evidence>
<keyword evidence="3 6" id="KW-1133">Transmembrane helix</keyword>
<feature type="transmembrane region" description="Helical" evidence="6">
    <location>
        <begin position="150"/>
        <end position="173"/>
    </location>
</feature>
<feature type="region of interest" description="Disordered" evidence="5">
    <location>
        <begin position="21"/>
        <end position="41"/>
    </location>
</feature>
<dbReference type="EnsemblMetazoa" id="MESCA002225-RA">
    <property type="protein sequence ID" value="MESCA002225-PA"/>
    <property type="gene ID" value="MESCA002225"/>
</dbReference>
<keyword evidence="8" id="KW-1185">Reference proteome</keyword>
<evidence type="ECO:0000256" key="5">
    <source>
        <dbReference type="SAM" id="MobiDB-lite"/>
    </source>
</evidence>
<feature type="transmembrane region" description="Helical" evidence="6">
    <location>
        <begin position="441"/>
        <end position="466"/>
    </location>
</feature>
<dbReference type="InterPro" id="IPR011701">
    <property type="entry name" value="MFS"/>
</dbReference>
<dbReference type="SUPFAM" id="SSF103473">
    <property type="entry name" value="MFS general substrate transporter"/>
    <property type="match status" value="1"/>
</dbReference>
<evidence type="ECO:0000256" key="6">
    <source>
        <dbReference type="SAM" id="Phobius"/>
    </source>
</evidence>
<feature type="transmembrane region" description="Helical" evidence="6">
    <location>
        <begin position="346"/>
        <end position="368"/>
    </location>
</feature>